<comment type="caution">
    <text evidence="1">The sequence shown here is derived from an EMBL/GenBank/DDBJ whole genome shotgun (WGS) entry which is preliminary data.</text>
</comment>
<sequence length="246" mass="27639">MVKSLVLFDHPYGGPPALPFGNQKSSRVKLPPYSFRNASIAKDLDIHASLLKFNPPRQLYKWYNTSPSAADEWSFPSGEPLHAFLRGYFHLKSADYGGNQPRRLKSWTADELAVMPHYYTMRAGHSMRENVALDMAEEPSAVRDNLSKTPWLPDEELAVYTAEWSRTSFKDALRWYKVFTDPNLAQELTVFAGKRLAVPTKHVGGAKDWGNYQVPGALEAMENEQSVEMGLYKGTVIVEGLVTGLT</sequence>
<evidence type="ECO:0000313" key="1">
    <source>
        <dbReference type="EMBL" id="KAF9746659.1"/>
    </source>
</evidence>
<dbReference type="EMBL" id="JADCTT010000011">
    <property type="protein sequence ID" value="KAF9746659.1"/>
    <property type="molecule type" value="Genomic_DNA"/>
</dbReference>
<proteinExistence type="predicted"/>
<name>A0A8H7KB56_BIOOC</name>
<dbReference type="AlphaFoldDB" id="A0A8H7KB56"/>
<evidence type="ECO:0000313" key="2">
    <source>
        <dbReference type="Proteomes" id="UP000616885"/>
    </source>
</evidence>
<dbReference type="Proteomes" id="UP000616885">
    <property type="component" value="Unassembled WGS sequence"/>
</dbReference>
<reference evidence="1" key="1">
    <citation type="submission" date="2020-10" db="EMBL/GenBank/DDBJ databases">
        <title>High-Quality Genome Resource of Clonostachys rosea strain S41 by Oxford Nanopore Long-Read Sequencing.</title>
        <authorList>
            <person name="Wang H."/>
        </authorList>
    </citation>
    <scope>NUCLEOTIDE SEQUENCE</scope>
    <source>
        <strain evidence="1">S41</strain>
    </source>
</reference>
<dbReference type="Gene3D" id="3.40.50.1820">
    <property type="entry name" value="alpha/beta hydrolase"/>
    <property type="match status" value="1"/>
</dbReference>
<organism evidence="1 2">
    <name type="scientific">Bionectria ochroleuca</name>
    <name type="common">Gliocladium roseum</name>
    <dbReference type="NCBI Taxonomy" id="29856"/>
    <lineage>
        <taxon>Eukaryota</taxon>
        <taxon>Fungi</taxon>
        <taxon>Dikarya</taxon>
        <taxon>Ascomycota</taxon>
        <taxon>Pezizomycotina</taxon>
        <taxon>Sordariomycetes</taxon>
        <taxon>Hypocreomycetidae</taxon>
        <taxon>Hypocreales</taxon>
        <taxon>Bionectriaceae</taxon>
        <taxon>Clonostachys</taxon>
    </lineage>
</organism>
<protein>
    <submittedName>
        <fullName evidence="1">Uncharacterized protein</fullName>
    </submittedName>
</protein>
<accession>A0A8H7KB56</accession>
<gene>
    <name evidence="1" type="ORF">IM811_003564</name>
</gene>
<dbReference type="InterPro" id="IPR029058">
    <property type="entry name" value="AB_hydrolase_fold"/>
</dbReference>